<keyword evidence="7" id="KW-0658">Purine biosynthesis</keyword>
<protein>
    <recommendedName>
        <fullName evidence="4">phosphoribosylamine--glycine ligase</fullName>
        <ecNumber evidence="4">6.3.4.13</ecNumber>
    </recommendedName>
    <alternativeName>
        <fullName evidence="10">Glycinamide ribonucleotide synthetase</fullName>
    </alternativeName>
    <alternativeName>
        <fullName evidence="11">Phosphoribosylglycinamide synthetase</fullName>
    </alternativeName>
</protein>
<evidence type="ECO:0000256" key="9">
    <source>
        <dbReference type="ARBA" id="ARBA00038345"/>
    </source>
</evidence>
<evidence type="ECO:0000256" key="5">
    <source>
        <dbReference type="ARBA" id="ARBA00022598"/>
    </source>
</evidence>
<dbReference type="PANTHER" id="PTHR43472:SF1">
    <property type="entry name" value="PHOSPHORIBOSYLAMINE--GLYCINE LIGASE, CHLOROPLASTIC"/>
    <property type="match status" value="1"/>
</dbReference>
<evidence type="ECO:0000256" key="4">
    <source>
        <dbReference type="ARBA" id="ARBA00013255"/>
    </source>
</evidence>
<keyword evidence="8 12" id="KW-0067">ATP-binding</keyword>
<dbReference type="InterPro" id="IPR037123">
    <property type="entry name" value="PRibGlycinamide_synth_C_sf"/>
</dbReference>
<evidence type="ECO:0000256" key="7">
    <source>
        <dbReference type="ARBA" id="ARBA00022755"/>
    </source>
</evidence>
<comment type="cofactor">
    <cofactor evidence="2">
        <name>Mg(2+)</name>
        <dbReference type="ChEBI" id="CHEBI:18420"/>
    </cofactor>
</comment>
<dbReference type="SMART" id="SM01209">
    <property type="entry name" value="GARS_A"/>
    <property type="match status" value="1"/>
</dbReference>
<keyword evidence="15" id="KW-1185">Reference proteome</keyword>
<evidence type="ECO:0000313" key="15">
    <source>
        <dbReference type="Proteomes" id="UP000033428"/>
    </source>
</evidence>
<feature type="domain" description="ATP-grasp" evidence="13">
    <location>
        <begin position="65"/>
        <end position="118"/>
    </location>
</feature>
<dbReference type="Gene3D" id="3.30.470.20">
    <property type="entry name" value="ATP-grasp fold, B domain"/>
    <property type="match status" value="1"/>
</dbReference>
<dbReference type="GO" id="GO:0046872">
    <property type="term" value="F:metal ion binding"/>
    <property type="evidence" value="ECO:0007669"/>
    <property type="project" value="InterPro"/>
</dbReference>
<sequence length="244" mass="26940">MAFTDGNTIAPMVTSQDYKRVRDGNEGPNTGGMGAYSPARVMTPELEQEIMERIMLPTICGLKKENIMYKGILYAGIMVKEGKPWVLEFNCRFGDPETQAVLMRLDTDLLDIFMAINDGTLGKLEVKWKEGASMCVVMASEGYPGKFVKGKAVTGLDTLKGYGDTEVFHSGTGFDHKGIVTSGGRVLAVTSIGRNLRDAKKRAYDAVEKIHFDNKVYRKDIGDVIVPRVTHNCGTIPVFPKEYK</sequence>
<dbReference type="FunFam" id="3.90.600.10:FF:000001">
    <property type="entry name" value="Trifunctional purine biosynthetic protein adenosine-3"/>
    <property type="match status" value="1"/>
</dbReference>
<dbReference type="GO" id="GO:0006189">
    <property type="term" value="P:'de novo' IMP biosynthetic process"/>
    <property type="evidence" value="ECO:0007669"/>
    <property type="project" value="UniProtKB-UniPathway"/>
</dbReference>
<gene>
    <name evidence="14" type="ORF">OMAG_002093</name>
</gene>
<dbReference type="InterPro" id="IPR011054">
    <property type="entry name" value="Rudment_hybrid_motif"/>
</dbReference>
<dbReference type="Pfam" id="PF02843">
    <property type="entry name" value="GARS_C"/>
    <property type="match status" value="1"/>
</dbReference>
<dbReference type="PANTHER" id="PTHR43472">
    <property type="entry name" value="PHOSPHORIBOSYLAMINE--GLYCINE LIGASE"/>
    <property type="match status" value="1"/>
</dbReference>
<comment type="caution">
    <text evidence="14">The sequence shown here is derived from an EMBL/GenBank/DDBJ whole genome shotgun (WGS) entry which is preliminary data.</text>
</comment>
<dbReference type="EC" id="6.3.4.13" evidence="4"/>
<evidence type="ECO:0000313" key="14">
    <source>
        <dbReference type="EMBL" id="KJJ84044.1"/>
    </source>
</evidence>
<dbReference type="AlphaFoldDB" id="A0A0F0CPU7"/>
<comment type="similarity">
    <text evidence="9">Belongs to the GARS family.</text>
</comment>
<evidence type="ECO:0000259" key="13">
    <source>
        <dbReference type="PROSITE" id="PS50975"/>
    </source>
</evidence>
<dbReference type="SMART" id="SM01210">
    <property type="entry name" value="GARS_C"/>
    <property type="match status" value="1"/>
</dbReference>
<comment type="pathway">
    <text evidence="3">Purine metabolism; IMP biosynthesis via de novo pathway; N(1)-(5-phospho-D-ribosyl)glycinamide from 5-phospho-alpha-D-ribose 1-diphosphate: step 2/2.</text>
</comment>
<evidence type="ECO:0000256" key="6">
    <source>
        <dbReference type="ARBA" id="ARBA00022741"/>
    </source>
</evidence>
<dbReference type="InterPro" id="IPR020559">
    <property type="entry name" value="PRibGlycinamide_synth_CS"/>
</dbReference>
<evidence type="ECO:0000256" key="1">
    <source>
        <dbReference type="ARBA" id="ARBA00001936"/>
    </source>
</evidence>
<keyword evidence="5 14" id="KW-0436">Ligase</keyword>
<dbReference type="PROSITE" id="PS00184">
    <property type="entry name" value="GARS"/>
    <property type="match status" value="1"/>
</dbReference>
<evidence type="ECO:0000256" key="2">
    <source>
        <dbReference type="ARBA" id="ARBA00001946"/>
    </source>
</evidence>
<dbReference type="PATRIC" id="fig|1609969.3.peg.2226"/>
<dbReference type="GO" id="GO:0009113">
    <property type="term" value="P:purine nucleobase biosynthetic process"/>
    <property type="evidence" value="ECO:0007669"/>
    <property type="project" value="InterPro"/>
</dbReference>
<proteinExistence type="inferred from homology"/>
<evidence type="ECO:0000256" key="3">
    <source>
        <dbReference type="ARBA" id="ARBA00005174"/>
    </source>
</evidence>
<evidence type="ECO:0000256" key="12">
    <source>
        <dbReference type="PROSITE-ProRule" id="PRU00409"/>
    </source>
</evidence>
<dbReference type="UniPathway" id="UPA00074">
    <property type="reaction ID" value="UER00125"/>
</dbReference>
<keyword evidence="6 12" id="KW-0547">Nucleotide-binding</keyword>
<dbReference type="GO" id="GO:0005524">
    <property type="term" value="F:ATP binding"/>
    <property type="evidence" value="ECO:0007669"/>
    <property type="project" value="UniProtKB-UniRule"/>
</dbReference>
<reference evidence="14 15" key="1">
    <citation type="submission" date="2015-02" db="EMBL/GenBank/DDBJ databases">
        <title>Single-cell genomics of uncultivated deep-branching MTB reveals a conserved set of magnetosome genes.</title>
        <authorList>
            <person name="Kolinko S."/>
            <person name="Richter M."/>
            <person name="Glockner F.O."/>
            <person name="Brachmann A."/>
            <person name="Schuler D."/>
        </authorList>
    </citation>
    <scope>NUCLEOTIDE SEQUENCE [LARGE SCALE GENOMIC DNA]</scope>
    <source>
        <strain evidence="14">SKK-01</strain>
    </source>
</reference>
<dbReference type="Gene3D" id="3.90.600.10">
    <property type="entry name" value="Phosphoribosylglycinamide synthetase, C-terminal domain"/>
    <property type="match status" value="1"/>
</dbReference>
<accession>A0A0F0CPU7</accession>
<dbReference type="InterPro" id="IPR020560">
    <property type="entry name" value="PRibGlycinamide_synth_C-dom"/>
</dbReference>
<dbReference type="EMBL" id="JYNY01000412">
    <property type="protein sequence ID" value="KJJ84044.1"/>
    <property type="molecule type" value="Genomic_DNA"/>
</dbReference>
<comment type="cofactor">
    <cofactor evidence="1">
        <name>Mn(2+)</name>
        <dbReference type="ChEBI" id="CHEBI:29035"/>
    </cofactor>
</comment>
<dbReference type="SUPFAM" id="SSF56059">
    <property type="entry name" value="Glutathione synthetase ATP-binding domain-like"/>
    <property type="match status" value="1"/>
</dbReference>
<dbReference type="InterPro" id="IPR020561">
    <property type="entry name" value="PRibGlycinamid_synth_ATP-grasp"/>
</dbReference>
<dbReference type="InterPro" id="IPR011761">
    <property type="entry name" value="ATP-grasp"/>
</dbReference>
<dbReference type="SUPFAM" id="SSF51246">
    <property type="entry name" value="Rudiment single hybrid motif"/>
    <property type="match status" value="1"/>
</dbReference>
<dbReference type="GO" id="GO:0004637">
    <property type="term" value="F:phosphoribosylamine-glycine ligase activity"/>
    <property type="evidence" value="ECO:0007669"/>
    <property type="project" value="UniProtKB-EC"/>
</dbReference>
<evidence type="ECO:0000256" key="11">
    <source>
        <dbReference type="ARBA" id="ARBA00042864"/>
    </source>
</evidence>
<dbReference type="PROSITE" id="PS50975">
    <property type="entry name" value="ATP_GRASP"/>
    <property type="match status" value="1"/>
</dbReference>
<dbReference type="Pfam" id="PF01071">
    <property type="entry name" value="GARS_A"/>
    <property type="match status" value="1"/>
</dbReference>
<dbReference type="InterPro" id="IPR000115">
    <property type="entry name" value="PRibGlycinamide_synth"/>
</dbReference>
<evidence type="ECO:0000256" key="8">
    <source>
        <dbReference type="ARBA" id="ARBA00022840"/>
    </source>
</evidence>
<dbReference type="Proteomes" id="UP000033428">
    <property type="component" value="Unassembled WGS sequence"/>
</dbReference>
<name>A0A0F0CPU7_9BACT</name>
<evidence type="ECO:0000256" key="10">
    <source>
        <dbReference type="ARBA" id="ARBA00042242"/>
    </source>
</evidence>
<organism evidence="14 15">
    <name type="scientific">Candidatus Omnitrophus magneticus</name>
    <dbReference type="NCBI Taxonomy" id="1609969"/>
    <lineage>
        <taxon>Bacteria</taxon>
        <taxon>Pseudomonadati</taxon>
        <taxon>Candidatus Omnitrophota</taxon>
        <taxon>Candidatus Omnitrophus</taxon>
    </lineage>
</organism>